<dbReference type="Pfam" id="PF12840">
    <property type="entry name" value="HTH_20"/>
    <property type="match status" value="1"/>
</dbReference>
<protein>
    <submittedName>
        <fullName evidence="5">ArsR/SmtB family transcription factor</fullName>
    </submittedName>
</protein>
<evidence type="ECO:0000259" key="4">
    <source>
        <dbReference type="PROSITE" id="PS50987"/>
    </source>
</evidence>
<dbReference type="InterPro" id="IPR036390">
    <property type="entry name" value="WH_DNA-bd_sf"/>
</dbReference>
<dbReference type="Proteomes" id="UP001596282">
    <property type="component" value="Unassembled WGS sequence"/>
</dbReference>
<dbReference type="EMBL" id="JBHSSC010000031">
    <property type="protein sequence ID" value="MFC6181027.1"/>
    <property type="molecule type" value="Genomic_DNA"/>
</dbReference>
<dbReference type="InterPro" id="IPR036388">
    <property type="entry name" value="WH-like_DNA-bd_sf"/>
</dbReference>
<evidence type="ECO:0000256" key="1">
    <source>
        <dbReference type="ARBA" id="ARBA00023015"/>
    </source>
</evidence>
<proteinExistence type="predicted"/>
<dbReference type="RefSeq" id="WP_137629623.1">
    <property type="nucleotide sequence ID" value="NZ_BJDJ01000028.1"/>
</dbReference>
<dbReference type="CDD" id="cd00090">
    <property type="entry name" value="HTH_ARSR"/>
    <property type="match status" value="1"/>
</dbReference>
<keyword evidence="2" id="KW-0238">DNA-binding</keyword>
<feature type="domain" description="HTH arsR-type" evidence="4">
    <location>
        <begin position="4"/>
        <end position="96"/>
    </location>
</feature>
<keyword evidence="6" id="KW-1185">Reference proteome</keyword>
<dbReference type="Gene3D" id="1.10.10.10">
    <property type="entry name" value="Winged helix-like DNA-binding domain superfamily/Winged helix DNA-binding domain"/>
    <property type="match status" value="1"/>
</dbReference>
<dbReference type="InterPro" id="IPR051081">
    <property type="entry name" value="HTH_MetalResp_TranReg"/>
</dbReference>
<evidence type="ECO:0000313" key="5">
    <source>
        <dbReference type="EMBL" id="MFC6181027.1"/>
    </source>
</evidence>
<dbReference type="InterPro" id="IPR001845">
    <property type="entry name" value="HTH_ArsR_DNA-bd_dom"/>
</dbReference>
<dbReference type="PRINTS" id="PR00778">
    <property type="entry name" value="HTHARSR"/>
</dbReference>
<dbReference type="SUPFAM" id="SSF46785">
    <property type="entry name" value="Winged helix' DNA-binding domain"/>
    <property type="match status" value="1"/>
</dbReference>
<dbReference type="PROSITE" id="PS50987">
    <property type="entry name" value="HTH_ARSR_2"/>
    <property type="match status" value="1"/>
</dbReference>
<keyword evidence="1" id="KW-0805">Transcription regulation</keyword>
<keyword evidence="3" id="KW-0804">Transcription</keyword>
<accession>A0ABW1RZZ3</accession>
<evidence type="ECO:0000313" key="6">
    <source>
        <dbReference type="Proteomes" id="UP001596282"/>
    </source>
</evidence>
<gene>
    <name evidence="5" type="ORF">ACFP5Y_07335</name>
</gene>
<dbReference type="NCBIfam" id="NF033788">
    <property type="entry name" value="HTH_metalloreg"/>
    <property type="match status" value="1"/>
</dbReference>
<dbReference type="PANTHER" id="PTHR33154:SF25">
    <property type="entry name" value="LMO0101 PROTEIN"/>
    <property type="match status" value="1"/>
</dbReference>
<reference evidence="6" key="1">
    <citation type="journal article" date="2019" name="Int. J. Syst. Evol. Microbiol.">
        <title>The Global Catalogue of Microorganisms (GCM) 10K type strain sequencing project: providing services to taxonomists for standard genome sequencing and annotation.</title>
        <authorList>
            <consortium name="The Broad Institute Genomics Platform"/>
            <consortium name="The Broad Institute Genome Sequencing Center for Infectious Disease"/>
            <person name="Wu L."/>
            <person name="Ma J."/>
        </authorList>
    </citation>
    <scope>NUCLEOTIDE SEQUENCE [LARGE SCALE GENOMIC DNA]</scope>
    <source>
        <strain evidence="6">CCM 8933</strain>
    </source>
</reference>
<name>A0ABW1RZZ3_9LACO</name>
<dbReference type="InterPro" id="IPR011991">
    <property type="entry name" value="ArsR-like_HTH"/>
</dbReference>
<dbReference type="PANTHER" id="PTHR33154">
    <property type="entry name" value="TRANSCRIPTIONAL REGULATOR, ARSR FAMILY"/>
    <property type="match status" value="1"/>
</dbReference>
<dbReference type="SMART" id="SM00418">
    <property type="entry name" value="HTH_ARSR"/>
    <property type="match status" value="1"/>
</dbReference>
<sequence>MEKETKQNSATQIKVFKALADPIRLAIVTYLKQQDHEVTCGEVGAVVGISKTSGTYHFKLLQAAGLITARKVAREKYVQLDPTTFEQYVTDFYKNL</sequence>
<evidence type="ECO:0000256" key="2">
    <source>
        <dbReference type="ARBA" id="ARBA00023125"/>
    </source>
</evidence>
<comment type="caution">
    <text evidence="5">The sequence shown here is derived from an EMBL/GenBank/DDBJ whole genome shotgun (WGS) entry which is preliminary data.</text>
</comment>
<evidence type="ECO:0000256" key="3">
    <source>
        <dbReference type="ARBA" id="ARBA00023163"/>
    </source>
</evidence>
<organism evidence="5 6">
    <name type="scientific">Lactiplantibacillus daowaiensis</name>
    <dbReference type="NCBI Taxonomy" id="2559918"/>
    <lineage>
        <taxon>Bacteria</taxon>
        <taxon>Bacillati</taxon>
        <taxon>Bacillota</taxon>
        <taxon>Bacilli</taxon>
        <taxon>Lactobacillales</taxon>
        <taxon>Lactobacillaceae</taxon>
        <taxon>Lactiplantibacillus</taxon>
    </lineage>
</organism>